<gene>
    <name evidence="2" type="primary">catD_2</name>
    <name evidence="2" type="ORF">NCTC10036_03503</name>
</gene>
<dbReference type="SUPFAM" id="SSF53474">
    <property type="entry name" value="alpha/beta-Hydrolases"/>
    <property type="match status" value="1"/>
</dbReference>
<reference evidence="2 3" key="1">
    <citation type="submission" date="2018-12" db="EMBL/GenBank/DDBJ databases">
        <authorList>
            <consortium name="Pathogen Informatics"/>
        </authorList>
    </citation>
    <scope>NUCLEOTIDE SEQUENCE [LARGE SCALE GENOMIC DNA]</scope>
    <source>
        <strain evidence="2 3">NCTC10036</strain>
    </source>
</reference>
<dbReference type="InterPro" id="IPR050266">
    <property type="entry name" value="AB_hydrolase_sf"/>
</dbReference>
<dbReference type="Gene3D" id="3.40.50.1820">
    <property type="entry name" value="alpha/beta hydrolase"/>
    <property type="match status" value="1"/>
</dbReference>
<dbReference type="EC" id="3.1.1.24" evidence="2"/>
<dbReference type="PRINTS" id="PR00111">
    <property type="entry name" value="ABHYDROLASE"/>
</dbReference>
<evidence type="ECO:0000259" key="1">
    <source>
        <dbReference type="Pfam" id="PF00561"/>
    </source>
</evidence>
<dbReference type="Proteomes" id="UP000281904">
    <property type="component" value="Chromosome"/>
</dbReference>
<dbReference type="EMBL" id="LR134493">
    <property type="protein sequence ID" value="VEI69012.1"/>
    <property type="molecule type" value="Genomic_DNA"/>
</dbReference>
<name>A0A448SMU5_SERRU</name>
<dbReference type="Pfam" id="PF00561">
    <property type="entry name" value="Abhydrolase_1"/>
    <property type="match status" value="1"/>
</dbReference>
<feature type="domain" description="AB hydrolase-1" evidence="1">
    <location>
        <begin position="59"/>
        <end position="229"/>
    </location>
</feature>
<sequence>MLFCGRHPHKREIVNITPCPLVLIPGFMLDETLWQRFQTCLPAGWPVLHGALSGGKTIRDIARHLAETLPPRFVLVGFSLGGYIARQLAADYPQRVAALVLVASSLREDTEQQMASKQQAVQSLSAATFSGLSRTAIAGSLHPDRAADTALIAAIRQMGHRLGYAALVNQSALRRADVPAAAIRCPTLVVAGAQDALRSLDEAQELTAAIAGATLQVLDGSGHMLPLEQPQALADTLVRWLNEQGID</sequence>
<evidence type="ECO:0000313" key="2">
    <source>
        <dbReference type="EMBL" id="VEI69012.1"/>
    </source>
</evidence>
<keyword evidence="2" id="KW-0378">Hydrolase</keyword>
<accession>A0A448SMU5</accession>
<organism evidence="2 3">
    <name type="scientific">Serratia rubidaea</name>
    <name type="common">Serratia marinorubra</name>
    <dbReference type="NCBI Taxonomy" id="61652"/>
    <lineage>
        <taxon>Bacteria</taxon>
        <taxon>Pseudomonadati</taxon>
        <taxon>Pseudomonadota</taxon>
        <taxon>Gammaproteobacteria</taxon>
        <taxon>Enterobacterales</taxon>
        <taxon>Yersiniaceae</taxon>
        <taxon>Serratia</taxon>
    </lineage>
</organism>
<protein>
    <submittedName>
        <fullName evidence="2">3-oxoadipate enol-lactonase 2</fullName>
        <ecNumber evidence="2">3.1.1.24</ecNumber>
    </submittedName>
</protein>
<dbReference type="PANTHER" id="PTHR43798">
    <property type="entry name" value="MONOACYLGLYCEROL LIPASE"/>
    <property type="match status" value="1"/>
</dbReference>
<dbReference type="InterPro" id="IPR000073">
    <property type="entry name" value="AB_hydrolase_1"/>
</dbReference>
<dbReference type="AlphaFoldDB" id="A0A448SMU5"/>
<proteinExistence type="predicted"/>
<dbReference type="InterPro" id="IPR029058">
    <property type="entry name" value="AB_hydrolase_fold"/>
</dbReference>
<dbReference type="GO" id="GO:0047570">
    <property type="term" value="F:3-oxoadipate enol-lactonase activity"/>
    <property type="evidence" value="ECO:0007669"/>
    <property type="project" value="UniProtKB-EC"/>
</dbReference>
<evidence type="ECO:0000313" key="3">
    <source>
        <dbReference type="Proteomes" id="UP000281904"/>
    </source>
</evidence>